<dbReference type="GO" id="GO:0008017">
    <property type="term" value="F:microtubule binding"/>
    <property type="evidence" value="ECO:0007669"/>
    <property type="project" value="TreeGrafter"/>
</dbReference>
<dbReference type="Proteomes" id="UP000775213">
    <property type="component" value="Unassembled WGS sequence"/>
</dbReference>
<dbReference type="SMART" id="SM00053">
    <property type="entry name" value="DYNc"/>
    <property type="match status" value="2"/>
</dbReference>
<dbReference type="SUPFAM" id="SSF52540">
    <property type="entry name" value="P-loop containing nucleoside triphosphate hydrolases"/>
    <property type="match status" value="2"/>
</dbReference>
<dbReference type="InterPro" id="IPR003130">
    <property type="entry name" value="GED"/>
</dbReference>
<dbReference type="PANTHER" id="PTHR11566">
    <property type="entry name" value="DYNAMIN"/>
    <property type="match status" value="1"/>
</dbReference>
<dbReference type="GO" id="GO:0005874">
    <property type="term" value="C:microtubule"/>
    <property type="evidence" value="ECO:0007669"/>
    <property type="project" value="TreeGrafter"/>
</dbReference>
<dbReference type="PANTHER" id="PTHR11566:SF173">
    <property type="entry name" value="DYNAMIN-RELATED PROTEIN 4C"/>
    <property type="match status" value="1"/>
</dbReference>
<dbReference type="PROSITE" id="PS51388">
    <property type="entry name" value="GED"/>
    <property type="match status" value="2"/>
</dbReference>
<feature type="domain" description="GED" evidence="3">
    <location>
        <begin position="1347"/>
        <end position="1441"/>
    </location>
</feature>
<dbReference type="InterPro" id="IPR030381">
    <property type="entry name" value="G_DYNAMIN_dom"/>
</dbReference>
<dbReference type="Pfam" id="PF01031">
    <property type="entry name" value="Dynamin_M"/>
    <property type="match status" value="3"/>
</dbReference>
<dbReference type="InterPro" id="IPR020850">
    <property type="entry name" value="GED_dom"/>
</dbReference>
<dbReference type="GO" id="GO:0005737">
    <property type="term" value="C:cytoplasm"/>
    <property type="evidence" value="ECO:0007669"/>
    <property type="project" value="TreeGrafter"/>
</dbReference>
<evidence type="ECO:0000313" key="6">
    <source>
        <dbReference type="Proteomes" id="UP000775213"/>
    </source>
</evidence>
<dbReference type="InterPro" id="IPR045063">
    <property type="entry name" value="Dynamin_N"/>
</dbReference>
<gene>
    <name evidence="5" type="ORF">IEQ34_017407</name>
</gene>
<dbReference type="InterPro" id="IPR022812">
    <property type="entry name" value="Dynamin"/>
</dbReference>
<feature type="domain" description="GED" evidence="3">
    <location>
        <begin position="558"/>
        <end position="652"/>
    </location>
</feature>
<name>A0AAV7GBD8_DENCH</name>
<evidence type="ECO:0008006" key="7">
    <source>
        <dbReference type="Google" id="ProtNLM"/>
    </source>
</evidence>
<dbReference type="Gene3D" id="1.20.120.1240">
    <property type="entry name" value="Dynamin, middle domain"/>
    <property type="match status" value="3"/>
</dbReference>
<dbReference type="FunFam" id="3.40.50.300:FF:001237">
    <property type="entry name" value="Dynamin-related protein 4C"/>
    <property type="match status" value="2"/>
</dbReference>
<evidence type="ECO:0000259" key="3">
    <source>
        <dbReference type="PROSITE" id="PS51388"/>
    </source>
</evidence>
<dbReference type="CDD" id="cd08771">
    <property type="entry name" value="DLP_1"/>
    <property type="match status" value="2"/>
</dbReference>
<accession>A0AAV7GBD8</accession>
<dbReference type="EMBL" id="JAGFBR010000016">
    <property type="protein sequence ID" value="KAH0453083.1"/>
    <property type="molecule type" value="Genomic_DNA"/>
</dbReference>
<dbReference type="InterPro" id="IPR000375">
    <property type="entry name" value="Dynamin_stalk"/>
</dbReference>
<organism evidence="5 6">
    <name type="scientific">Dendrobium chrysotoxum</name>
    <name type="common">Orchid</name>
    <dbReference type="NCBI Taxonomy" id="161865"/>
    <lineage>
        <taxon>Eukaryota</taxon>
        <taxon>Viridiplantae</taxon>
        <taxon>Streptophyta</taxon>
        <taxon>Embryophyta</taxon>
        <taxon>Tracheophyta</taxon>
        <taxon>Spermatophyta</taxon>
        <taxon>Magnoliopsida</taxon>
        <taxon>Liliopsida</taxon>
        <taxon>Asparagales</taxon>
        <taxon>Orchidaceae</taxon>
        <taxon>Epidendroideae</taxon>
        <taxon>Malaxideae</taxon>
        <taxon>Dendrobiinae</taxon>
        <taxon>Dendrobium</taxon>
    </lineage>
</organism>
<proteinExistence type="predicted"/>
<dbReference type="GO" id="GO:0003924">
    <property type="term" value="F:GTPase activity"/>
    <property type="evidence" value="ECO:0007669"/>
    <property type="project" value="InterPro"/>
</dbReference>
<dbReference type="InterPro" id="IPR027417">
    <property type="entry name" value="P-loop_NTPase"/>
</dbReference>
<feature type="domain" description="Dynamin-type G" evidence="4">
    <location>
        <begin position="44"/>
        <end position="306"/>
    </location>
</feature>
<keyword evidence="2" id="KW-0342">GTP-binding</keyword>
<sequence>MAPPSPKESSKHIITALTSSYNDQIRPLLDAVDRLRHLKVMQEGIELPTIVVVGDQSSGKSSVLESLAGISLPRGQGICTRVPLIMRLQGDSSLPVPKLHLEYKGKQVPVSESAITAAIESATAEIAGSGKGISDSPLTLVVRKNGVPDLTMVDLPGITRVPVHGQPENIYEQISGIIMQYIKPEESIILNVLSASVDFPTCESIRMSQQVDRTGERTLAVVTKADRSPEGLLEKVTADDVNIGLGYVCVRNRIGSETYEEARVAEKILFAAHPLLSKIDKSIVGIPVLASKLMQIQAQSIAKCLPNIVKKINEKLNRNVSELEAMPQNLVSVADAMRAFMQIISKAKEVLRKLLLRGEFDDFPDDKLMHGTARLAEMLNTYATELPKDFPITKEAFLLEEIGVLEEARGIGLPNFLPRTAFLTLLQKKVKDVSSTPLDFVGRIWSYLEDVVVRVLDEATVNYPSLQSCNRRAAQNLFSKMRLRSNQVVKDIIEMEQVTDYTFNPDYMKMWVELMELQEPFMGVVHDSSKPTKINLKVVGEVDVSHLRGRRDVIVEQAFDMRMRLISYWKIVVLRLVDVLALHILYDVKKLVENELETEILNEVVGGQKMNGIEKMLEESPSTAGKRERIRKSIQLLKESKDVVGKIIDRVSLNNDSKQIQTFNALTYSYNDQIRPLLDAVDRLRQLKVMQEGIELPTIVVVGDQSSGKSSVLESLAGISLPRGQGICTRVPLIMRLQDDPSLPSPILHLEYKGKQVPTSESAITAAIESATAEIAGSGKGISDTPLTLVVRKKGVPDLTMVDLPGITRVPVHGQPENIYEQIAAIIMQYIKPAESIILNVLSASVDFPTCESIRMSQQVDGKGERTLAVVTKADKSPEGLLEKVTADDVNIGLGYVCVRNRIGSETYEEARAAEANLFESHHLLSKIDKSIVGIPVLANKLMRIQAQSIAKCLPDIVKKINEKLNHNVSEVEAMPQNLVSVGDAIRAFMQIISKAKEVLRKLLIRGEFDDFPDDKQMHGTARIAEMLNAYAAELPNDIPTKEAAFLMEEIEVLEENRGIWLPNFLPRTAFLILLQKRVKEVSSIPQDFVEKVWGYLEDLVVAVLDKASENYPPLQACSRRAALNLIEKMRGRSIRNVKEIIEMEMVTDFTFNPDYMKNWMELMEQQERFMEVLHNNFTPCTIIILKAVGEVDVSHLRGRRDVVVEQAFDIRMRQISYWKSVSSIPQDFVEKVWGYLEDLVVAVLDKASENYPPLQACSRRAALNLIEKMRGRSIRNVKEIIEMEMVTDFTLSPDYMKNWVELMEQQERFMEVVHNNFTPTKIILKAVGEADVSHLRGRRDVVVEQAFDIRMRQISYWKSVVLRLVDVLALNIAYAVKKLVENELETEIMNEVVGGRSMNCIEKMLEESPATSGKRERLRKSIQLLRESKEVVAKIIDRIVVKTAD</sequence>
<dbReference type="Gene3D" id="3.40.50.300">
    <property type="entry name" value="P-loop containing nucleotide triphosphate hydrolases"/>
    <property type="match status" value="2"/>
</dbReference>
<keyword evidence="6" id="KW-1185">Reference proteome</keyword>
<reference evidence="5 6" key="1">
    <citation type="journal article" date="2021" name="Hortic Res">
        <title>Chromosome-scale assembly of the Dendrobium chrysotoxum genome enhances the understanding of orchid evolution.</title>
        <authorList>
            <person name="Zhang Y."/>
            <person name="Zhang G.Q."/>
            <person name="Zhang D."/>
            <person name="Liu X.D."/>
            <person name="Xu X.Y."/>
            <person name="Sun W.H."/>
            <person name="Yu X."/>
            <person name="Zhu X."/>
            <person name="Wang Z.W."/>
            <person name="Zhao X."/>
            <person name="Zhong W.Y."/>
            <person name="Chen H."/>
            <person name="Yin W.L."/>
            <person name="Huang T."/>
            <person name="Niu S.C."/>
            <person name="Liu Z.J."/>
        </authorList>
    </citation>
    <scope>NUCLEOTIDE SEQUENCE [LARGE SCALE GENOMIC DNA]</scope>
    <source>
        <strain evidence="5">Lindl</strain>
    </source>
</reference>
<dbReference type="SMART" id="SM00302">
    <property type="entry name" value="GED"/>
    <property type="match status" value="2"/>
</dbReference>
<dbReference type="GO" id="GO:0005525">
    <property type="term" value="F:GTP binding"/>
    <property type="evidence" value="ECO:0007669"/>
    <property type="project" value="UniProtKB-KW"/>
</dbReference>
<dbReference type="InterPro" id="IPR001401">
    <property type="entry name" value="Dynamin_GTPase"/>
</dbReference>
<evidence type="ECO:0000256" key="1">
    <source>
        <dbReference type="ARBA" id="ARBA00022741"/>
    </source>
</evidence>
<dbReference type="GO" id="GO:0016020">
    <property type="term" value="C:membrane"/>
    <property type="evidence" value="ECO:0007669"/>
    <property type="project" value="TreeGrafter"/>
</dbReference>
<feature type="domain" description="Dynamin-type G" evidence="4">
    <location>
        <begin position="693"/>
        <end position="955"/>
    </location>
</feature>
<dbReference type="PROSITE" id="PS51718">
    <property type="entry name" value="G_DYNAMIN_2"/>
    <property type="match status" value="2"/>
</dbReference>
<dbReference type="PRINTS" id="PR00195">
    <property type="entry name" value="DYNAMIN"/>
</dbReference>
<evidence type="ECO:0000313" key="5">
    <source>
        <dbReference type="EMBL" id="KAH0453083.1"/>
    </source>
</evidence>
<protein>
    <recommendedName>
        <fullName evidence="7">Dynamin-related protein 4C-like</fullName>
    </recommendedName>
</protein>
<keyword evidence="1" id="KW-0547">Nucleotide-binding</keyword>
<evidence type="ECO:0000259" key="4">
    <source>
        <dbReference type="PROSITE" id="PS51718"/>
    </source>
</evidence>
<dbReference type="Pfam" id="PF02212">
    <property type="entry name" value="GED"/>
    <property type="match status" value="2"/>
</dbReference>
<evidence type="ECO:0000256" key="2">
    <source>
        <dbReference type="ARBA" id="ARBA00023134"/>
    </source>
</evidence>
<comment type="caution">
    <text evidence="5">The sequence shown here is derived from an EMBL/GenBank/DDBJ whole genome shotgun (WGS) entry which is preliminary data.</text>
</comment>
<dbReference type="Pfam" id="PF00350">
    <property type="entry name" value="Dynamin_N"/>
    <property type="match status" value="2"/>
</dbReference>